<dbReference type="STRING" id="1263082.A0A068RMQ9"/>
<name>A0A068RMQ9_9FUNG</name>
<dbReference type="InterPro" id="IPR005366">
    <property type="entry name" value="EMC8/9"/>
</dbReference>
<organism evidence="3 4">
    <name type="scientific">Lichtheimia corymbifera JMRC:FSU:9682</name>
    <dbReference type="NCBI Taxonomy" id="1263082"/>
    <lineage>
        <taxon>Eukaryota</taxon>
        <taxon>Fungi</taxon>
        <taxon>Fungi incertae sedis</taxon>
        <taxon>Mucoromycota</taxon>
        <taxon>Mucoromycotina</taxon>
        <taxon>Mucoromycetes</taxon>
        <taxon>Mucorales</taxon>
        <taxon>Lichtheimiaceae</taxon>
        <taxon>Lichtheimia</taxon>
    </lineage>
</organism>
<sequence>MTIQVGPRAFALPLLHAAKHPEALVCGVLLGQVHADGSLDVKTGIPFFHHWTSMSPMLEIALQQAELAAKQLDLKVIGWYQANARNKDNALHENAVRVANVIKKNSGDAIVFMVNNDKMGQLHDIKDGSVISPYIFRENQWRGVKQAFSKDSEVVLSYEETYPKVRGMFSSGSYNRLVDFDEHLEDVSLSWLEYCRST</sequence>
<comment type="similarity">
    <text evidence="1">Belongs to the EMC8/EMC9 family.</text>
</comment>
<proteinExistence type="inferred from homology"/>
<dbReference type="PANTHER" id="PTHR12941:SF10">
    <property type="entry name" value="ER MEMBRANE PROTEIN COMPLEX SUBUNIT 8_9 HOMOLOG"/>
    <property type="match status" value="1"/>
</dbReference>
<dbReference type="PROSITE" id="PS50249">
    <property type="entry name" value="MPN"/>
    <property type="match status" value="1"/>
</dbReference>
<dbReference type="PANTHER" id="PTHR12941">
    <property type="entry name" value="ER MEMBRANE PROTEIN COMPLEX"/>
    <property type="match status" value="1"/>
</dbReference>
<dbReference type="AlphaFoldDB" id="A0A068RMQ9"/>
<dbReference type="CDD" id="cd08060">
    <property type="entry name" value="MPN_UPF0172"/>
    <property type="match status" value="1"/>
</dbReference>
<dbReference type="VEuPathDB" id="FungiDB:LCOR_02593.1"/>
<dbReference type="GO" id="GO:0072546">
    <property type="term" value="C:EMC complex"/>
    <property type="evidence" value="ECO:0007669"/>
    <property type="project" value="InterPro"/>
</dbReference>
<dbReference type="Gene3D" id="3.40.140.10">
    <property type="entry name" value="Cytidine Deaminase, domain 2"/>
    <property type="match status" value="1"/>
</dbReference>
<feature type="domain" description="MPN" evidence="2">
    <location>
        <begin position="3"/>
        <end position="142"/>
    </location>
</feature>
<dbReference type="InterPro" id="IPR037518">
    <property type="entry name" value="MPN"/>
</dbReference>
<dbReference type="Proteomes" id="UP000027586">
    <property type="component" value="Unassembled WGS sequence"/>
</dbReference>
<evidence type="ECO:0000313" key="4">
    <source>
        <dbReference type="Proteomes" id="UP000027586"/>
    </source>
</evidence>
<accession>A0A068RMQ9</accession>
<dbReference type="EMBL" id="CBTN010000008">
    <property type="protein sequence ID" value="CDH50912.1"/>
    <property type="molecule type" value="Genomic_DNA"/>
</dbReference>
<evidence type="ECO:0000313" key="3">
    <source>
        <dbReference type="EMBL" id="CDH50912.1"/>
    </source>
</evidence>
<reference evidence="3" key="1">
    <citation type="submission" date="2013-08" db="EMBL/GenBank/DDBJ databases">
        <title>Gene expansion shapes genome architecture in the human pathogen Lichtheimia corymbifera: an evolutionary genomics analysis in the ancient terrestrial Mucorales (Mucoromycotina).</title>
        <authorList>
            <person name="Schwartze V.U."/>
            <person name="Winter S."/>
            <person name="Shelest E."/>
            <person name="Marcet-Houben M."/>
            <person name="Horn F."/>
            <person name="Wehner S."/>
            <person name="Hoffmann K."/>
            <person name="Riege K."/>
            <person name="Sammeth M."/>
            <person name="Nowrousian M."/>
            <person name="Valiante V."/>
            <person name="Linde J."/>
            <person name="Jacobsen I.D."/>
            <person name="Marz M."/>
            <person name="Brakhage A.A."/>
            <person name="Gabaldon T."/>
            <person name="Bocker S."/>
            <person name="Voigt K."/>
        </authorList>
    </citation>
    <scope>NUCLEOTIDE SEQUENCE [LARGE SCALE GENOMIC DNA]</scope>
    <source>
        <strain evidence="3">FSU 9682</strain>
    </source>
</reference>
<dbReference type="Pfam" id="PF03665">
    <property type="entry name" value="UPF0172"/>
    <property type="match status" value="1"/>
</dbReference>
<protein>
    <recommendedName>
        <fullName evidence="2">MPN domain-containing protein</fullName>
    </recommendedName>
</protein>
<gene>
    <name evidence="3" type="ORF">LCOR_02593.1</name>
</gene>
<keyword evidence="4" id="KW-1185">Reference proteome</keyword>
<evidence type="ECO:0000259" key="2">
    <source>
        <dbReference type="PROSITE" id="PS50249"/>
    </source>
</evidence>
<evidence type="ECO:0000256" key="1">
    <source>
        <dbReference type="ARBA" id="ARBA00007461"/>
    </source>
</evidence>
<dbReference type="OrthoDB" id="194468at2759"/>
<comment type="caution">
    <text evidence="3">The sequence shown here is derived from an EMBL/GenBank/DDBJ whole genome shotgun (WGS) entry which is preliminary data.</text>
</comment>